<feature type="region of interest" description="Disordered" evidence="1">
    <location>
        <begin position="731"/>
        <end position="752"/>
    </location>
</feature>
<evidence type="ECO:0000313" key="3">
    <source>
        <dbReference type="Proteomes" id="UP000674318"/>
    </source>
</evidence>
<keyword evidence="3" id="KW-1185">Reference proteome</keyword>
<proteinExistence type="predicted"/>
<feature type="compositionally biased region" description="Basic residues" evidence="1">
    <location>
        <begin position="1382"/>
        <end position="1394"/>
    </location>
</feature>
<feature type="compositionally biased region" description="Polar residues" evidence="1">
    <location>
        <begin position="1277"/>
        <end position="1290"/>
    </location>
</feature>
<feature type="compositionally biased region" description="Polar residues" evidence="1">
    <location>
        <begin position="1327"/>
        <end position="1336"/>
    </location>
</feature>
<accession>A0A836H2V4</accession>
<sequence>MSGGGTTSNGSAAGLTSSTKINGSVSTPASSSTTTTTSSSGNNSSTLQNGSAGAGKKAKGGTSSTAVATTEAKSREGCLSVSSSTNLPPSTSENGKALRSSTEATAGVRPTTSAKSAIETTRPSSSESTEALHSPAVAPPPAHEPPKAFATTLLNLEVKVLTQALGAENQWEEQGDGRVAFCDFTIRVVAPRVGKEEVQKAEGQVSSAVSSAAAAAAAAADESTLSNTVSVFDEEDVDGEVVVLEDTISNDTPFVGENCCIVWNSFEKQLSLCLMYASEEGYSASWSALVALQDKSYPPYRFDLLERCRPSSGQAQPVPDDSRSSVTPPTAATNKTEEVVLPYSYFIHTKYDPPLGFIEQHALSLSIMEHGHATNPALYSDKETLLTMLNVASADLLDSLLSEDTFTLLLNGLQCTLAPPLWSVPEPLRMLHVPEEVATFIRKDRYIGFLQESVFPRCGTSDSVAELIGKFSSMSRRMRNEIVCALLTCDSTFSEACEALRVVPGAMIGGSSGLNRASSMEISSNATSVISDEHSSTGAVGNITPSRIATPPMPDTIQLPQKAEQQVLAHLRFLRELVSLSIAELGRDMVGPIVGKVFQSGLLEPLSLVAERFAMPSGTATVFLKYLMSAKDSGQHGARRSGGSGVSLSSNCGTGGVSGPNANYYSHAVEEELSALLDATLVRLNERQEEQLMNEHVRMPILADPVRYNGIVTFMLRQLVTGGAIGTAFSASSASTGPSVTRSPGCPSSPSRRILRDSMSASNPYALFHVLGLHDDEGSAASERTLDSENTDIRNRFHSFIITKYLTHATRGLMAPVPLPPALGGVCVPSRGTLISNFNSPNACQNGGRPHVSQDGNEGHTGCAAVGVPNTAPGAGGGGTSGVNVPFGGSGTVSPVLPLPQGITSALIRVLEYMVILASNTNRELILRTVFHHKSHILHFTEGVCDILCGANGSGARCQVGLDVLCSCVRFLKVIVMQMTAATEDPDNHPLPSYVSSREPLPSPLLTTICRQLTVERDTFGYLLKAYNRLGGLRRSSLFHSSLLAVLDMISKCSARGSADSVTNNLRDVRDYLFFKHLQGLPEVFACRYREALLSEVTLRLGHEATHSPNDSISILSSTAGSELTRSSSKLRFVDEVEAVSGVAEGTVILGTVLNPAIVASMTNTEERQRKRNGRSSIEQWNMTANHVMGLQTLTRSAAPLSFSDDHGGRVSPSSSSPKRASPSLTIHVTRPPNNTSSSGSSAVSPRASAADALKMSALPLIGSSPKSDGHLGPASHSGQAESTVNQTDTGLRPTAPREGRPPGRPRSFASVLETSSRTAASACGEQRSQGSTPNVTAGGATALSSQEEMLSVKSDKGCASQSPELTNTASSLPNENLILPKVKKRLPSGGKRT</sequence>
<feature type="compositionally biased region" description="Low complexity" evidence="1">
    <location>
        <begin position="119"/>
        <end position="136"/>
    </location>
</feature>
<feature type="region of interest" description="Disordered" evidence="1">
    <location>
        <begin position="1"/>
        <end position="147"/>
    </location>
</feature>
<comment type="caution">
    <text evidence="2">The sequence shown here is derived from an EMBL/GenBank/DDBJ whole genome shotgun (WGS) entry which is preliminary data.</text>
</comment>
<feature type="compositionally biased region" description="Low complexity" evidence="1">
    <location>
        <begin position="8"/>
        <end position="66"/>
    </location>
</feature>
<feature type="compositionally biased region" description="Polar residues" evidence="1">
    <location>
        <begin position="1360"/>
        <end position="1375"/>
    </location>
</feature>
<feature type="compositionally biased region" description="Polar residues" evidence="1">
    <location>
        <begin position="324"/>
        <end position="333"/>
    </location>
</feature>
<dbReference type="OrthoDB" id="272537at2759"/>
<dbReference type="RefSeq" id="XP_067753441.1">
    <property type="nucleotide sequence ID" value="XM_067897284.1"/>
</dbReference>
<feature type="compositionally biased region" description="Low complexity" evidence="1">
    <location>
        <begin position="1212"/>
        <end position="1224"/>
    </location>
</feature>
<feature type="region of interest" description="Disordered" evidence="1">
    <location>
        <begin position="1200"/>
        <end position="1394"/>
    </location>
</feature>
<feature type="region of interest" description="Disordered" evidence="1">
    <location>
        <begin position="311"/>
        <end position="333"/>
    </location>
</feature>
<organism evidence="2 3">
    <name type="scientific">Porcisia hertigi</name>
    <dbReference type="NCBI Taxonomy" id="2761500"/>
    <lineage>
        <taxon>Eukaryota</taxon>
        <taxon>Discoba</taxon>
        <taxon>Euglenozoa</taxon>
        <taxon>Kinetoplastea</taxon>
        <taxon>Metakinetoplastina</taxon>
        <taxon>Trypanosomatida</taxon>
        <taxon>Trypanosomatidae</taxon>
        <taxon>Leishmaniinae</taxon>
        <taxon>Porcisia</taxon>
    </lineage>
</organism>
<evidence type="ECO:0000256" key="1">
    <source>
        <dbReference type="SAM" id="MobiDB-lite"/>
    </source>
</evidence>
<feature type="compositionally biased region" description="Polar residues" evidence="1">
    <location>
        <begin position="80"/>
        <end position="115"/>
    </location>
</feature>
<feature type="compositionally biased region" description="Low complexity" evidence="1">
    <location>
        <begin position="1237"/>
        <end position="1253"/>
    </location>
</feature>
<protein>
    <submittedName>
        <fullName evidence="2">Uncharacterized protein</fullName>
    </submittedName>
</protein>
<gene>
    <name evidence="2" type="ORF">JKF63_01236</name>
</gene>
<dbReference type="EMBL" id="JAFJZO010000035">
    <property type="protein sequence ID" value="KAG5492657.1"/>
    <property type="molecule type" value="Genomic_DNA"/>
</dbReference>
<dbReference type="KEGG" id="phet:94287361"/>
<evidence type="ECO:0000313" key="2">
    <source>
        <dbReference type="EMBL" id="KAG5492657.1"/>
    </source>
</evidence>
<dbReference type="Proteomes" id="UP000674318">
    <property type="component" value="Chromosome 35"/>
</dbReference>
<reference evidence="2 3" key="1">
    <citation type="submission" date="2021-02" db="EMBL/GenBank/DDBJ databases">
        <title>Porcisia hertigi Genome sequencing and assembly.</title>
        <authorList>
            <person name="Almutairi H."/>
            <person name="Gatherer D."/>
        </authorList>
    </citation>
    <scope>NUCLEOTIDE SEQUENCE [LARGE SCALE GENOMIC DNA]</scope>
    <source>
        <strain evidence="2 3">C119</strain>
    </source>
</reference>
<dbReference type="GeneID" id="94287361"/>
<name>A0A836H2V4_9TRYP</name>